<evidence type="ECO:0000313" key="3">
    <source>
        <dbReference type="EMBL" id="ETO23445.1"/>
    </source>
</evidence>
<comment type="caution">
    <text evidence="3">The sequence shown here is derived from an EMBL/GenBank/DDBJ whole genome shotgun (WGS) entry which is preliminary data.</text>
</comment>
<reference evidence="3 4" key="1">
    <citation type="journal article" date="2013" name="Curr. Biol.">
        <title>The Genome of the Foraminiferan Reticulomyxa filosa.</title>
        <authorList>
            <person name="Glockner G."/>
            <person name="Hulsmann N."/>
            <person name="Schleicher M."/>
            <person name="Noegel A.A."/>
            <person name="Eichinger L."/>
            <person name="Gallinger C."/>
            <person name="Pawlowski J."/>
            <person name="Sierra R."/>
            <person name="Euteneuer U."/>
            <person name="Pillet L."/>
            <person name="Moustafa A."/>
            <person name="Platzer M."/>
            <person name="Groth M."/>
            <person name="Szafranski K."/>
            <person name="Schliwa M."/>
        </authorList>
    </citation>
    <scope>NUCLEOTIDE SEQUENCE [LARGE SCALE GENOMIC DNA]</scope>
</reference>
<protein>
    <submittedName>
        <fullName evidence="3">Uncharacterized protein</fullName>
    </submittedName>
</protein>
<evidence type="ECO:0000256" key="1">
    <source>
        <dbReference type="SAM" id="MobiDB-lite"/>
    </source>
</evidence>
<feature type="transmembrane region" description="Helical" evidence="2">
    <location>
        <begin position="293"/>
        <end position="317"/>
    </location>
</feature>
<feature type="transmembrane region" description="Helical" evidence="2">
    <location>
        <begin position="324"/>
        <end position="345"/>
    </location>
</feature>
<feature type="non-terminal residue" evidence="3">
    <location>
        <position position="504"/>
    </location>
</feature>
<keyword evidence="4" id="KW-1185">Reference proteome</keyword>
<dbReference type="AlphaFoldDB" id="X6NAZ1"/>
<gene>
    <name evidence="3" type="ORF">RFI_13737</name>
</gene>
<evidence type="ECO:0000256" key="2">
    <source>
        <dbReference type="SAM" id="Phobius"/>
    </source>
</evidence>
<feature type="region of interest" description="Disordered" evidence="1">
    <location>
        <begin position="370"/>
        <end position="391"/>
    </location>
</feature>
<evidence type="ECO:0000313" key="4">
    <source>
        <dbReference type="Proteomes" id="UP000023152"/>
    </source>
</evidence>
<keyword evidence="2" id="KW-1133">Transmembrane helix</keyword>
<feature type="transmembrane region" description="Helical" evidence="2">
    <location>
        <begin position="7"/>
        <end position="32"/>
    </location>
</feature>
<feature type="transmembrane region" description="Helical" evidence="2">
    <location>
        <begin position="194"/>
        <end position="219"/>
    </location>
</feature>
<dbReference type="Proteomes" id="UP000023152">
    <property type="component" value="Unassembled WGS sequence"/>
</dbReference>
<dbReference type="EMBL" id="ASPP01009924">
    <property type="protein sequence ID" value="ETO23445.1"/>
    <property type="molecule type" value="Genomic_DNA"/>
</dbReference>
<proteinExistence type="predicted"/>
<feature type="transmembrane region" description="Helical" evidence="2">
    <location>
        <begin position="240"/>
        <end position="267"/>
    </location>
</feature>
<keyword evidence="2" id="KW-0812">Transmembrane</keyword>
<keyword evidence="2" id="KW-0472">Membrane</keyword>
<sequence length="504" mass="58818">MFFGSVIAFWIFAGVKLLILIPVFLSHIVQFWQLHESFVSVKSFCLIYTNVLFYICKIDGYLKKRRPYLALGFLLFATFYICGIKNCTFFCYLRQFPKRLWGCVCVCIVMVPIFNVMFALELMSSSVWFCLMKELMLALSWTTTVRLWMVSFDSCVRQHMLELSWVKPFATVTTQYFKTSWILEYKNTFGNTRWVIFVICAAFVAYEHFFFCYVYFFLVRGMLKKKKNRICLLIKNGNEWLYMASLLASCGAMALTIIAMFLIYHFLMLGKSYPGKTSGIQGDTIGVQSEMRLHVLATCTVLAFLFCWQLSVVLLGWINRMTLVLLNLWDGILVCYYVIILYGGLVRLNRKAQIMFRHSLIVKLRKIGEGPRRSKKKKKKKKKKIRGHKKAQEDITTMTIFNHCCCVSQETSEDMRNQRFNISQSTLMKRFNMTISAISLSECEEVEAVETFYGSHIGFVALICCKSGFLMFIKHLSNELSAEHLLFTLHYMTLKYHLLQKKFV</sequence>
<feature type="transmembrane region" description="Helical" evidence="2">
    <location>
        <begin position="68"/>
        <end position="93"/>
    </location>
</feature>
<feature type="compositionally biased region" description="Basic residues" evidence="1">
    <location>
        <begin position="373"/>
        <end position="389"/>
    </location>
</feature>
<accession>X6NAZ1</accession>
<feature type="transmembrane region" description="Helical" evidence="2">
    <location>
        <begin position="99"/>
        <end position="120"/>
    </location>
</feature>
<name>X6NAZ1_RETFI</name>
<organism evidence="3 4">
    <name type="scientific">Reticulomyxa filosa</name>
    <dbReference type="NCBI Taxonomy" id="46433"/>
    <lineage>
        <taxon>Eukaryota</taxon>
        <taxon>Sar</taxon>
        <taxon>Rhizaria</taxon>
        <taxon>Retaria</taxon>
        <taxon>Foraminifera</taxon>
        <taxon>Monothalamids</taxon>
        <taxon>Reticulomyxidae</taxon>
        <taxon>Reticulomyxa</taxon>
    </lineage>
</organism>